<protein>
    <recommendedName>
        <fullName evidence="2">PPE-PPW subfamily C-terminal domain-containing protein</fullName>
    </recommendedName>
</protein>
<keyword evidence="4" id="KW-1185">Reference proteome</keyword>
<dbReference type="Proteomes" id="UP001055200">
    <property type="component" value="Chromosome"/>
</dbReference>
<feature type="compositionally biased region" description="Basic and acidic residues" evidence="1">
    <location>
        <begin position="10"/>
        <end position="20"/>
    </location>
</feature>
<dbReference type="InterPro" id="IPR043641">
    <property type="entry name" value="PPE-PPW_C"/>
</dbReference>
<dbReference type="EMBL" id="CP092365">
    <property type="protein sequence ID" value="ULN54539.1"/>
    <property type="molecule type" value="Genomic_DNA"/>
</dbReference>
<evidence type="ECO:0000313" key="3">
    <source>
        <dbReference type="EMBL" id="ULN54539.1"/>
    </source>
</evidence>
<dbReference type="Pfam" id="PF18878">
    <property type="entry name" value="PPE-PPW"/>
    <property type="match status" value="1"/>
</dbReference>
<evidence type="ECO:0000259" key="2">
    <source>
        <dbReference type="Pfam" id="PF18878"/>
    </source>
</evidence>
<sequence>MKHRRRRRGTATERGYRYEFLDDDPVSDTDGQPDPAETDASEAGAGTLGFAGAADTRGVRASGLASVGADTGGEVTTPMMPASWGR</sequence>
<proteinExistence type="predicted"/>
<evidence type="ECO:0000313" key="4">
    <source>
        <dbReference type="Proteomes" id="UP001055200"/>
    </source>
</evidence>
<feature type="domain" description="PPE-PPW subfamily C-terminal" evidence="2">
    <location>
        <begin position="40"/>
        <end position="84"/>
    </location>
</feature>
<reference evidence="3" key="1">
    <citation type="submission" date="2022-08" db="EMBL/GenBank/DDBJ databases">
        <title>Complete genome sequence of 14 non-tuberculosis mycobacteria type-strains.</title>
        <authorList>
            <person name="Igarashi Y."/>
            <person name="Osugi A."/>
            <person name="Mitarai S."/>
        </authorList>
    </citation>
    <scope>NUCLEOTIDE SEQUENCE</scope>
    <source>
        <strain evidence="3">DSM 45575</strain>
    </source>
</reference>
<organism evidence="3 4">
    <name type="scientific">Mycolicibacillus parakoreensis</name>
    <dbReference type="NCBI Taxonomy" id="1069221"/>
    <lineage>
        <taxon>Bacteria</taxon>
        <taxon>Bacillati</taxon>
        <taxon>Actinomycetota</taxon>
        <taxon>Actinomycetes</taxon>
        <taxon>Mycobacteriales</taxon>
        <taxon>Mycobacteriaceae</taxon>
        <taxon>Mycolicibacillus</taxon>
    </lineage>
</organism>
<accession>A0ABY3U6P2</accession>
<evidence type="ECO:0000256" key="1">
    <source>
        <dbReference type="SAM" id="MobiDB-lite"/>
    </source>
</evidence>
<name>A0ABY3U6P2_9MYCO</name>
<gene>
    <name evidence="3" type="ORF">MIU77_07655</name>
</gene>
<feature type="compositionally biased region" description="Low complexity" evidence="1">
    <location>
        <begin position="43"/>
        <end position="54"/>
    </location>
</feature>
<feature type="region of interest" description="Disordered" evidence="1">
    <location>
        <begin position="1"/>
        <end position="86"/>
    </location>
</feature>